<comment type="caution">
    <text evidence="1">The sequence shown here is derived from an EMBL/GenBank/DDBJ whole genome shotgun (WGS) entry which is preliminary data.</text>
</comment>
<dbReference type="AlphaFoldDB" id="A0A3S3UED5"/>
<name>A0A3S3UED5_9BACT</name>
<dbReference type="Proteomes" id="UP000288086">
    <property type="component" value="Unassembled WGS sequence"/>
</dbReference>
<organism evidence="1 2">
    <name type="scientific">Candidatus Electrothrix communis</name>
    <dbReference type="NCBI Taxonomy" id="1859133"/>
    <lineage>
        <taxon>Bacteria</taxon>
        <taxon>Pseudomonadati</taxon>
        <taxon>Thermodesulfobacteriota</taxon>
        <taxon>Desulfobulbia</taxon>
        <taxon>Desulfobulbales</taxon>
        <taxon>Desulfobulbaceae</taxon>
        <taxon>Candidatus Electrothrix</taxon>
    </lineage>
</organism>
<dbReference type="EMBL" id="MTKP01000169">
    <property type="protein sequence ID" value="RWX48292.1"/>
    <property type="molecule type" value="Genomic_DNA"/>
</dbReference>
<gene>
    <name evidence="1" type="ORF">VT98_11691</name>
</gene>
<sequence length="145" mass="16224">MRGDSKGVLRNAPISLAASQPIPALGRICFGRMAGVREGNRIFMPVEAHFFIIKSSVYASVCFGAARKFSSAEKPKKYCRPPSNSVSLVIFLKKYIFYILSGAVFIDRPTTRNEMTLFKNLLHGAGTILNIHPHTPKRIRRRQTT</sequence>
<evidence type="ECO:0000313" key="2">
    <source>
        <dbReference type="Proteomes" id="UP000288086"/>
    </source>
</evidence>
<evidence type="ECO:0000313" key="1">
    <source>
        <dbReference type="EMBL" id="RWX48292.1"/>
    </source>
</evidence>
<accession>A0A3S3UED5</accession>
<keyword evidence="2" id="KW-1185">Reference proteome</keyword>
<protein>
    <submittedName>
        <fullName evidence="1">Uncharacterized protein</fullName>
    </submittedName>
</protein>
<proteinExistence type="predicted"/>
<reference evidence="1 2" key="1">
    <citation type="submission" date="2017-01" db="EMBL/GenBank/DDBJ databases">
        <title>The cable genome- insights into the physiology and evolution of filamentous bacteria capable of sulfide oxidation via long distance electron transfer.</title>
        <authorList>
            <person name="Schreiber L."/>
            <person name="Bjerg J.T."/>
            <person name="Boggild A."/>
            <person name="Van De Vossenberg J."/>
            <person name="Meysman F."/>
            <person name="Nielsen L.P."/>
            <person name="Schramm A."/>
            <person name="Kjeldsen K.U."/>
        </authorList>
    </citation>
    <scope>NUCLEOTIDE SEQUENCE [LARGE SCALE GENOMIC DNA]</scope>
    <source>
        <strain evidence="1">A1</strain>
    </source>
</reference>
<feature type="non-terminal residue" evidence="1">
    <location>
        <position position="145"/>
    </location>
</feature>